<dbReference type="PANTHER" id="PTHR46746">
    <property type="entry name" value="KILLER CELL LECTIN-LIKE RECEPTOR SUBFAMILY F MEMBER 2"/>
    <property type="match status" value="1"/>
</dbReference>
<dbReference type="SUPFAM" id="SSF56436">
    <property type="entry name" value="C-type lectin-like"/>
    <property type="match status" value="1"/>
</dbReference>
<proteinExistence type="predicted"/>
<keyword evidence="2" id="KW-1015">Disulfide bond</keyword>
<evidence type="ECO:0000256" key="2">
    <source>
        <dbReference type="ARBA" id="ARBA00023157"/>
    </source>
</evidence>
<evidence type="ECO:0000256" key="1">
    <source>
        <dbReference type="ARBA" id="ARBA00022734"/>
    </source>
</evidence>
<dbReference type="SMART" id="SM00034">
    <property type="entry name" value="CLECT"/>
    <property type="match status" value="1"/>
</dbReference>
<dbReference type="GO" id="GO:0030246">
    <property type="term" value="F:carbohydrate binding"/>
    <property type="evidence" value="ECO:0007669"/>
    <property type="project" value="UniProtKB-KW"/>
</dbReference>
<reference evidence="5" key="1">
    <citation type="submission" date="2021-02" db="EMBL/GenBank/DDBJ databases">
        <title>Comparative genomics reveals that relaxation of natural selection precedes convergent phenotypic evolution of cavefish.</title>
        <authorList>
            <person name="Peng Z."/>
        </authorList>
    </citation>
    <scope>NUCLEOTIDE SEQUENCE</scope>
    <source>
        <tissue evidence="5">Muscle</tissue>
    </source>
</reference>
<dbReference type="Gene3D" id="3.10.100.10">
    <property type="entry name" value="Mannose-Binding Protein A, subunit A"/>
    <property type="match status" value="1"/>
</dbReference>
<dbReference type="OrthoDB" id="10265275at2759"/>
<keyword evidence="1" id="KW-0430">Lectin</keyword>
<dbReference type="AlphaFoldDB" id="A0A9W7WR50"/>
<accession>A0A9W7WR50</accession>
<dbReference type="PROSITE" id="PS50041">
    <property type="entry name" value="C_TYPE_LECTIN_2"/>
    <property type="match status" value="1"/>
</dbReference>
<dbReference type="InterPro" id="IPR016186">
    <property type="entry name" value="C-type_lectin-like/link_sf"/>
</dbReference>
<dbReference type="EMBL" id="JAFHDT010000008">
    <property type="protein sequence ID" value="KAI7806814.1"/>
    <property type="molecule type" value="Genomic_DNA"/>
</dbReference>
<name>A0A9W7WR50_TRIRA</name>
<protein>
    <recommendedName>
        <fullName evidence="4">C-type lectin domain-containing protein</fullName>
    </recommendedName>
</protein>
<feature type="transmembrane region" description="Helical" evidence="3">
    <location>
        <begin position="48"/>
        <end position="69"/>
    </location>
</feature>
<dbReference type="CDD" id="cd03590">
    <property type="entry name" value="CLECT_DC-SIGN_like"/>
    <property type="match status" value="1"/>
</dbReference>
<evidence type="ECO:0000256" key="3">
    <source>
        <dbReference type="SAM" id="Phobius"/>
    </source>
</evidence>
<sequence>MEDIENYTALQEFTEDVSHSGNKPILNTLQGKQGVYKGINCLRGQTSLVLFVGLLASVCANIALGVLLVNSARSSPTAESARSEESKAASLSLKLTAMQERFSRLCSEYTTLGQTCSKPVIQCRPCPEAWLHLEGRCYFFSEDKLDWKHSKEGCASMGGHLTILHSHEQHHNLESVARNRGGLDYHFWIGLSDSETEGVWKWVDDTVVNKTFWSDWHEEPNNHQSGGIHGEDCAVLDSRSKTWFDVPCDFNYKRICEMDPITIDV</sequence>
<evidence type="ECO:0000259" key="4">
    <source>
        <dbReference type="PROSITE" id="PS50041"/>
    </source>
</evidence>
<evidence type="ECO:0000313" key="5">
    <source>
        <dbReference type="EMBL" id="KAI7806814.1"/>
    </source>
</evidence>
<evidence type="ECO:0000313" key="6">
    <source>
        <dbReference type="Proteomes" id="UP001059041"/>
    </source>
</evidence>
<gene>
    <name evidence="5" type="ORF">IRJ41_012407</name>
</gene>
<dbReference type="InterPro" id="IPR016187">
    <property type="entry name" value="CTDL_fold"/>
</dbReference>
<dbReference type="Proteomes" id="UP001059041">
    <property type="component" value="Linkage Group LG8"/>
</dbReference>
<dbReference type="PANTHER" id="PTHR46746:SF9">
    <property type="entry name" value="CD209 ANTIGEN-LIKE PROTEIN C-LIKE"/>
    <property type="match status" value="1"/>
</dbReference>
<dbReference type="Pfam" id="PF00059">
    <property type="entry name" value="Lectin_C"/>
    <property type="match status" value="1"/>
</dbReference>
<dbReference type="InterPro" id="IPR033989">
    <property type="entry name" value="CD209-like_CTLD"/>
</dbReference>
<dbReference type="InterPro" id="IPR001304">
    <property type="entry name" value="C-type_lectin-like"/>
</dbReference>
<keyword evidence="3" id="KW-0812">Transmembrane</keyword>
<keyword evidence="3" id="KW-1133">Transmembrane helix</keyword>
<feature type="domain" description="C-type lectin" evidence="4">
    <location>
        <begin position="133"/>
        <end position="257"/>
    </location>
</feature>
<comment type="caution">
    <text evidence="5">The sequence shown here is derived from an EMBL/GenBank/DDBJ whole genome shotgun (WGS) entry which is preliminary data.</text>
</comment>
<keyword evidence="3" id="KW-0472">Membrane</keyword>
<keyword evidence="6" id="KW-1185">Reference proteome</keyword>
<organism evidence="5 6">
    <name type="scientific">Triplophysa rosa</name>
    <name type="common">Cave loach</name>
    <dbReference type="NCBI Taxonomy" id="992332"/>
    <lineage>
        <taxon>Eukaryota</taxon>
        <taxon>Metazoa</taxon>
        <taxon>Chordata</taxon>
        <taxon>Craniata</taxon>
        <taxon>Vertebrata</taxon>
        <taxon>Euteleostomi</taxon>
        <taxon>Actinopterygii</taxon>
        <taxon>Neopterygii</taxon>
        <taxon>Teleostei</taxon>
        <taxon>Ostariophysi</taxon>
        <taxon>Cypriniformes</taxon>
        <taxon>Nemacheilidae</taxon>
        <taxon>Triplophysa</taxon>
    </lineage>
</organism>
<dbReference type="InterPro" id="IPR051379">
    <property type="entry name" value="C-type_Lectin_Receptor_IMM"/>
</dbReference>